<evidence type="ECO:0000256" key="5">
    <source>
        <dbReference type="ARBA" id="ARBA00022723"/>
    </source>
</evidence>
<gene>
    <name evidence="14" type="primary">thrS</name>
    <name evidence="14" type="ORF">HRJ53_02185</name>
</gene>
<keyword evidence="15" id="KW-1185">Reference proteome</keyword>
<organism evidence="14 15">
    <name type="scientific">Candidatus Acidiferrum panamense</name>
    <dbReference type="NCBI Taxonomy" id="2741543"/>
    <lineage>
        <taxon>Bacteria</taxon>
        <taxon>Pseudomonadati</taxon>
        <taxon>Acidobacteriota</taxon>
        <taxon>Terriglobia</taxon>
        <taxon>Candidatus Acidiferrales</taxon>
        <taxon>Candidatus Acidiferrum</taxon>
    </lineage>
</organism>
<dbReference type="InterPro" id="IPR047246">
    <property type="entry name" value="ThrRS_anticodon"/>
</dbReference>
<dbReference type="InterPro" id="IPR002314">
    <property type="entry name" value="aa-tRNA-synt_IIb"/>
</dbReference>
<feature type="domain" description="Aminoacyl-transfer RNA synthetases class-II family profile" evidence="13">
    <location>
        <begin position="1"/>
        <end position="294"/>
    </location>
</feature>
<dbReference type="InterPro" id="IPR036621">
    <property type="entry name" value="Anticodon-bd_dom_sf"/>
</dbReference>
<dbReference type="Pfam" id="PF00587">
    <property type="entry name" value="tRNA-synt_2b"/>
    <property type="match status" value="1"/>
</dbReference>
<keyword evidence="10" id="KW-0030">Aminoacyl-tRNA synthetase</keyword>
<dbReference type="Gene3D" id="3.30.930.10">
    <property type="entry name" value="Bira Bifunctional Protein, Domain 2"/>
    <property type="match status" value="1"/>
</dbReference>
<evidence type="ECO:0000256" key="10">
    <source>
        <dbReference type="ARBA" id="ARBA00023146"/>
    </source>
</evidence>
<dbReference type="EMBL" id="JACDQQ010000221">
    <property type="protein sequence ID" value="MBA0083781.1"/>
    <property type="molecule type" value="Genomic_DNA"/>
</dbReference>
<keyword evidence="7" id="KW-0862">Zinc</keyword>
<comment type="caution">
    <text evidence="14">The sequence shown here is derived from an EMBL/GenBank/DDBJ whole genome shotgun (WGS) entry which is preliminary data.</text>
</comment>
<dbReference type="PANTHER" id="PTHR11451">
    <property type="entry name" value="THREONINE-TRNA LIGASE"/>
    <property type="match status" value="1"/>
</dbReference>
<comment type="catalytic activity">
    <reaction evidence="11">
        <text>tRNA(Thr) + L-threonine + ATP = L-threonyl-tRNA(Thr) + AMP + diphosphate + H(+)</text>
        <dbReference type="Rhea" id="RHEA:24624"/>
        <dbReference type="Rhea" id="RHEA-COMP:9670"/>
        <dbReference type="Rhea" id="RHEA-COMP:9704"/>
        <dbReference type="ChEBI" id="CHEBI:15378"/>
        <dbReference type="ChEBI" id="CHEBI:30616"/>
        <dbReference type="ChEBI" id="CHEBI:33019"/>
        <dbReference type="ChEBI" id="CHEBI:57926"/>
        <dbReference type="ChEBI" id="CHEBI:78442"/>
        <dbReference type="ChEBI" id="CHEBI:78534"/>
        <dbReference type="ChEBI" id="CHEBI:456215"/>
        <dbReference type="EC" id="6.1.1.3"/>
    </reaction>
</comment>
<dbReference type="NCBIfam" id="TIGR00418">
    <property type="entry name" value="thrS"/>
    <property type="match status" value="1"/>
</dbReference>
<dbReference type="InterPro" id="IPR045864">
    <property type="entry name" value="aa-tRNA-synth_II/BPL/LPL"/>
</dbReference>
<evidence type="ECO:0000256" key="12">
    <source>
        <dbReference type="NCBIfam" id="TIGR00418"/>
    </source>
</evidence>
<evidence type="ECO:0000256" key="8">
    <source>
        <dbReference type="ARBA" id="ARBA00022840"/>
    </source>
</evidence>
<keyword evidence="8" id="KW-0067">ATP-binding</keyword>
<feature type="non-terminal residue" evidence="14">
    <location>
        <position position="1"/>
    </location>
</feature>
<dbReference type="InterPro" id="IPR006195">
    <property type="entry name" value="aa-tRNA-synth_II"/>
</dbReference>
<dbReference type="InterPro" id="IPR004154">
    <property type="entry name" value="Anticodon-bd"/>
</dbReference>
<dbReference type="GO" id="GO:0004829">
    <property type="term" value="F:threonine-tRNA ligase activity"/>
    <property type="evidence" value="ECO:0007669"/>
    <property type="project" value="UniProtKB-UniRule"/>
</dbReference>
<keyword evidence="5" id="KW-0479">Metal-binding</keyword>
<reference evidence="14" key="1">
    <citation type="submission" date="2020-06" db="EMBL/GenBank/DDBJ databases">
        <title>Legume-microbial interactions unlock mineral nutrients during tropical forest succession.</title>
        <authorList>
            <person name="Epihov D.Z."/>
        </authorList>
    </citation>
    <scope>NUCLEOTIDE SEQUENCE [LARGE SCALE GENOMIC DNA]</scope>
    <source>
        <strain evidence="14">Pan2503</strain>
    </source>
</reference>
<dbReference type="EC" id="6.1.1.3" evidence="2 12"/>
<dbReference type="PROSITE" id="PS50862">
    <property type="entry name" value="AA_TRNA_LIGASE_II"/>
    <property type="match status" value="1"/>
</dbReference>
<evidence type="ECO:0000256" key="7">
    <source>
        <dbReference type="ARBA" id="ARBA00022833"/>
    </source>
</evidence>
<dbReference type="CDD" id="cd00860">
    <property type="entry name" value="ThrRS_anticodon"/>
    <property type="match status" value="1"/>
</dbReference>
<proteinExistence type="inferred from homology"/>
<keyword evidence="3" id="KW-0963">Cytoplasm</keyword>
<evidence type="ECO:0000313" key="15">
    <source>
        <dbReference type="Proteomes" id="UP000567293"/>
    </source>
</evidence>
<keyword evidence="4 14" id="KW-0436">Ligase</keyword>
<accession>A0A7V8NM14</accession>
<dbReference type="GO" id="GO:0046872">
    <property type="term" value="F:metal ion binding"/>
    <property type="evidence" value="ECO:0007669"/>
    <property type="project" value="UniProtKB-KW"/>
</dbReference>
<protein>
    <recommendedName>
        <fullName evidence="2 12">Threonine--tRNA ligase</fullName>
        <ecNumber evidence="2 12">6.1.1.3</ecNumber>
    </recommendedName>
</protein>
<evidence type="ECO:0000313" key="14">
    <source>
        <dbReference type="EMBL" id="MBA0083781.1"/>
    </source>
</evidence>
<dbReference type="Pfam" id="PF03129">
    <property type="entry name" value="HGTP_anticodon"/>
    <property type="match status" value="1"/>
</dbReference>
<evidence type="ECO:0000256" key="2">
    <source>
        <dbReference type="ARBA" id="ARBA00013163"/>
    </source>
</evidence>
<sequence>LGVELDLFRIEEEAGPGLIFWHAKGGLIRKIVEDWLREELLKRGYDLVFTPHIMRLDLWKTSGHTGYYRDSMFGPIEVEKADYQLKPMNCPGHILIYKSRLHSYRDLPVRLAELGTVYRYERSGVLHGLMRVRGFTQDDAHIFCMPSQIESEVEACVDFAFAVMKNFGFDKFEVELSDWDARHPENYAGKSEDWHRATAALAATMKHLNIPYKTIPGEAAFYGPKIDVKLIDAIGRPWQLTTVQFDFNLPARFGLQYVAEDGAKHQPLMVHRALLGSVERFFGTLIEHYAGAFPLWLAPVQVEICPVSEKVADYAKHVAETLKRHNLRAHLDDRNEKLPAKIRDAQLQKIPYMLVVGAKEAEAGTVSVRHRAKGDLGPKPLAEVVETLQREVDTRATS</sequence>
<dbReference type="PANTHER" id="PTHR11451:SF44">
    <property type="entry name" value="THREONINE--TRNA LIGASE, CHLOROPLASTIC_MITOCHONDRIAL 2"/>
    <property type="match status" value="1"/>
</dbReference>
<dbReference type="PRINTS" id="PR01047">
    <property type="entry name" value="TRNASYNTHTHR"/>
</dbReference>
<evidence type="ECO:0000259" key="13">
    <source>
        <dbReference type="PROSITE" id="PS50862"/>
    </source>
</evidence>
<name>A0A7V8NM14_9BACT</name>
<dbReference type="AlphaFoldDB" id="A0A7V8NM14"/>
<dbReference type="Gene3D" id="3.40.50.800">
    <property type="entry name" value="Anticodon-binding domain"/>
    <property type="match status" value="1"/>
</dbReference>
<keyword evidence="6" id="KW-0547">Nucleotide-binding</keyword>
<dbReference type="SUPFAM" id="SSF52954">
    <property type="entry name" value="Class II aaRS ABD-related"/>
    <property type="match status" value="1"/>
</dbReference>
<dbReference type="CDD" id="cd00771">
    <property type="entry name" value="ThrRS_core"/>
    <property type="match status" value="1"/>
</dbReference>
<dbReference type="GO" id="GO:0005524">
    <property type="term" value="F:ATP binding"/>
    <property type="evidence" value="ECO:0007669"/>
    <property type="project" value="UniProtKB-KW"/>
</dbReference>
<dbReference type="FunFam" id="3.30.930.10:FF:000002">
    <property type="entry name" value="Threonine--tRNA ligase"/>
    <property type="match status" value="1"/>
</dbReference>
<dbReference type="InterPro" id="IPR002320">
    <property type="entry name" value="Thr-tRNA-ligase_IIa"/>
</dbReference>
<keyword evidence="9" id="KW-0648">Protein biosynthesis</keyword>
<dbReference type="FunFam" id="3.40.50.800:FF:000001">
    <property type="entry name" value="Threonine--tRNA ligase"/>
    <property type="match status" value="1"/>
</dbReference>
<comment type="similarity">
    <text evidence="1">Belongs to the class-II aminoacyl-tRNA synthetase family.</text>
</comment>
<evidence type="ECO:0000256" key="3">
    <source>
        <dbReference type="ARBA" id="ARBA00022490"/>
    </source>
</evidence>
<evidence type="ECO:0000256" key="4">
    <source>
        <dbReference type="ARBA" id="ARBA00022598"/>
    </source>
</evidence>
<evidence type="ECO:0000256" key="1">
    <source>
        <dbReference type="ARBA" id="ARBA00008226"/>
    </source>
</evidence>
<dbReference type="GO" id="GO:0006435">
    <property type="term" value="P:threonyl-tRNA aminoacylation"/>
    <property type="evidence" value="ECO:0007669"/>
    <property type="project" value="UniProtKB-UniRule"/>
</dbReference>
<dbReference type="SUPFAM" id="SSF55681">
    <property type="entry name" value="Class II aaRS and biotin synthetases"/>
    <property type="match status" value="1"/>
</dbReference>
<evidence type="ECO:0000256" key="9">
    <source>
        <dbReference type="ARBA" id="ARBA00022917"/>
    </source>
</evidence>
<dbReference type="Proteomes" id="UP000567293">
    <property type="component" value="Unassembled WGS sequence"/>
</dbReference>
<dbReference type="GO" id="GO:0005737">
    <property type="term" value="C:cytoplasm"/>
    <property type="evidence" value="ECO:0007669"/>
    <property type="project" value="UniProtKB-UniRule"/>
</dbReference>
<evidence type="ECO:0000256" key="11">
    <source>
        <dbReference type="ARBA" id="ARBA00049515"/>
    </source>
</evidence>
<evidence type="ECO:0000256" key="6">
    <source>
        <dbReference type="ARBA" id="ARBA00022741"/>
    </source>
</evidence>
<dbReference type="InterPro" id="IPR033728">
    <property type="entry name" value="ThrRS_core"/>
</dbReference>